<evidence type="ECO:0000313" key="2">
    <source>
        <dbReference type="Proteomes" id="UP000036987"/>
    </source>
</evidence>
<comment type="caution">
    <text evidence="1">The sequence shown here is derived from an EMBL/GenBank/DDBJ whole genome shotgun (WGS) entry which is preliminary data.</text>
</comment>
<organism evidence="1 2">
    <name type="scientific">Zostera marina</name>
    <name type="common">Eelgrass</name>
    <dbReference type="NCBI Taxonomy" id="29655"/>
    <lineage>
        <taxon>Eukaryota</taxon>
        <taxon>Viridiplantae</taxon>
        <taxon>Streptophyta</taxon>
        <taxon>Embryophyta</taxon>
        <taxon>Tracheophyta</taxon>
        <taxon>Spermatophyta</taxon>
        <taxon>Magnoliopsida</taxon>
        <taxon>Liliopsida</taxon>
        <taxon>Zosteraceae</taxon>
        <taxon>Zostera</taxon>
    </lineage>
</organism>
<gene>
    <name evidence="1" type="ORF">ZOSMA_5G00830</name>
</gene>
<sequence>MTIKQTGTSVPVKTGLMTGLGNLSDASSFFHYIIRCFFIEISTYNVFSP</sequence>
<evidence type="ECO:0000313" key="1">
    <source>
        <dbReference type="EMBL" id="KMZ60220.1"/>
    </source>
</evidence>
<dbReference type="EMBL" id="LFYR01001623">
    <property type="protein sequence ID" value="KMZ60220.1"/>
    <property type="molecule type" value="Genomic_DNA"/>
</dbReference>
<keyword evidence="2" id="KW-1185">Reference proteome</keyword>
<dbReference type="Proteomes" id="UP000036987">
    <property type="component" value="Unassembled WGS sequence"/>
</dbReference>
<dbReference type="AlphaFoldDB" id="A0A0K9NW88"/>
<proteinExistence type="predicted"/>
<name>A0A0K9NW88_ZOSMR</name>
<protein>
    <submittedName>
        <fullName evidence="1">Uncharacterized protein</fullName>
    </submittedName>
</protein>
<accession>A0A0K9NW88</accession>
<reference evidence="2" key="1">
    <citation type="journal article" date="2016" name="Nature">
        <title>The genome of the seagrass Zostera marina reveals angiosperm adaptation to the sea.</title>
        <authorList>
            <person name="Olsen J.L."/>
            <person name="Rouze P."/>
            <person name="Verhelst B."/>
            <person name="Lin Y.-C."/>
            <person name="Bayer T."/>
            <person name="Collen J."/>
            <person name="Dattolo E."/>
            <person name="De Paoli E."/>
            <person name="Dittami S."/>
            <person name="Maumus F."/>
            <person name="Michel G."/>
            <person name="Kersting A."/>
            <person name="Lauritano C."/>
            <person name="Lohaus R."/>
            <person name="Toepel M."/>
            <person name="Tonon T."/>
            <person name="Vanneste K."/>
            <person name="Amirebrahimi M."/>
            <person name="Brakel J."/>
            <person name="Bostroem C."/>
            <person name="Chovatia M."/>
            <person name="Grimwood J."/>
            <person name="Jenkins J.W."/>
            <person name="Jueterbock A."/>
            <person name="Mraz A."/>
            <person name="Stam W.T."/>
            <person name="Tice H."/>
            <person name="Bornberg-Bauer E."/>
            <person name="Green P.J."/>
            <person name="Pearson G.A."/>
            <person name="Procaccini G."/>
            <person name="Duarte C.M."/>
            <person name="Schmutz J."/>
            <person name="Reusch T.B.H."/>
            <person name="Van de Peer Y."/>
        </authorList>
    </citation>
    <scope>NUCLEOTIDE SEQUENCE [LARGE SCALE GENOMIC DNA]</scope>
    <source>
        <strain evidence="2">cv. Finnish</strain>
    </source>
</reference>